<accession>A0AAD5G4D5</accession>
<dbReference type="AlphaFoldDB" id="A0AAD5G4D5"/>
<keyword evidence="2" id="KW-1185">Reference proteome</keyword>
<proteinExistence type="predicted"/>
<comment type="caution">
    <text evidence="1">The sequence shown here is derived from an EMBL/GenBank/DDBJ whole genome shotgun (WGS) entry which is preliminary data.</text>
</comment>
<gene>
    <name evidence="1" type="ORF">M8C21_025013</name>
</gene>
<evidence type="ECO:0000313" key="1">
    <source>
        <dbReference type="EMBL" id="KAI7727782.1"/>
    </source>
</evidence>
<name>A0AAD5G4D5_AMBAR</name>
<evidence type="ECO:0000313" key="2">
    <source>
        <dbReference type="Proteomes" id="UP001206925"/>
    </source>
</evidence>
<organism evidence="1 2">
    <name type="scientific">Ambrosia artemisiifolia</name>
    <name type="common">Common ragweed</name>
    <dbReference type="NCBI Taxonomy" id="4212"/>
    <lineage>
        <taxon>Eukaryota</taxon>
        <taxon>Viridiplantae</taxon>
        <taxon>Streptophyta</taxon>
        <taxon>Embryophyta</taxon>
        <taxon>Tracheophyta</taxon>
        <taxon>Spermatophyta</taxon>
        <taxon>Magnoliopsida</taxon>
        <taxon>eudicotyledons</taxon>
        <taxon>Gunneridae</taxon>
        <taxon>Pentapetalae</taxon>
        <taxon>asterids</taxon>
        <taxon>campanulids</taxon>
        <taxon>Asterales</taxon>
        <taxon>Asteraceae</taxon>
        <taxon>Asteroideae</taxon>
        <taxon>Heliantheae alliance</taxon>
        <taxon>Heliantheae</taxon>
        <taxon>Ambrosia</taxon>
    </lineage>
</organism>
<sequence>MALTRARDRKTIVKVSMSSGRDIKVFNGNLKTRLLTTNMSVAEYFYIKIQSCYFIEQRSAYR</sequence>
<protein>
    <submittedName>
        <fullName evidence="1">Uncharacterized protein</fullName>
    </submittedName>
</protein>
<dbReference type="EMBL" id="JAMZMK010011320">
    <property type="protein sequence ID" value="KAI7727782.1"/>
    <property type="molecule type" value="Genomic_DNA"/>
</dbReference>
<dbReference type="Proteomes" id="UP001206925">
    <property type="component" value="Unassembled WGS sequence"/>
</dbReference>
<reference evidence="1" key="1">
    <citation type="submission" date="2022-06" db="EMBL/GenBank/DDBJ databases">
        <title>Uncovering the hologenomic basis of an extraordinary plant invasion.</title>
        <authorList>
            <person name="Bieker V.C."/>
            <person name="Martin M.D."/>
            <person name="Gilbert T."/>
            <person name="Hodgins K."/>
            <person name="Battlay P."/>
            <person name="Petersen B."/>
            <person name="Wilson J."/>
        </authorList>
    </citation>
    <scope>NUCLEOTIDE SEQUENCE</scope>
    <source>
        <strain evidence="1">AA19_3_7</strain>
        <tissue evidence="1">Leaf</tissue>
    </source>
</reference>